<feature type="region of interest" description="Disordered" evidence="2">
    <location>
        <begin position="611"/>
        <end position="640"/>
    </location>
</feature>
<dbReference type="InterPro" id="IPR000048">
    <property type="entry name" value="IQ_motif_EF-hand-BS"/>
</dbReference>
<feature type="region of interest" description="Disordered" evidence="2">
    <location>
        <begin position="85"/>
        <end position="136"/>
    </location>
</feature>
<feature type="region of interest" description="Disordered" evidence="2">
    <location>
        <begin position="558"/>
        <end position="583"/>
    </location>
</feature>
<organism evidence="3">
    <name type="scientific">Tetraselmis sp. GSL018</name>
    <dbReference type="NCBI Taxonomy" id="582737"/>
    <lineage>
        <taxon>Eukaryota</taxon>
        <taxon>Viridiplantae</taxon>
        <taxon>Chlorophyta</taxon>
        <taxon>core chlorophytes</taxon>
        <taxon>Chlorodendrophyceae</taxon>
        <taxon>Chlorodendrales</taxon>
        <taxon>Chlorodendraceae</taxon>
        <taxon>Tetraselmis</taxon>
    </lineage>
</organism>
<feature type="compositionally biased region" description="Basic and acidic residues" evidence="2">
    <location>
        <begin position="456"/>
        <end position="475"/>
    </location>
</feature>
<feature type="region of interest" description="Disordered" evidence="2">
    <location>
        <begin position="445"/>
        <end position="491"/>
    </location>
</feature>
<protein>
    <submittedName>
        <fullName evidence="3">Uncharacterized protein</fullName>
    </submittedName>
</protein>
<feature type="compositionally biased region" description="Polar residues" evidence="2">
    <location>
        <begin position="445"/>
        <end position="455"/>
    </location>
</feature>
<name>A0A061SHE9_9CHLO</name>
<feature type="non-terminal residue" evidence="3">
    <location>
        <position position="640"/>
    </location>
</feature>
<proteinExistence type="predicted"/>
<evidence type="ECO:0000256" key="2">
    <source>
        <dbReference type="SAM" id="MobiDB-lite"/>
    </source>
</evidence>
<dbReference type="PROSITE" id="PS50096">
    <property type="entry name" value="IQ"/>
    <property type="match status" value="2"/>
</dbReference>
<feature type="coiled-coil region" evidence="1">
    <location>
        <begin position="402"/>
        <end position="429"/>
    </location>
</feature>
<feature type="compositionally biased region" description="Basic and acidic residues" evidence="2">
    <location>
        <begin position="574"/>
        <end position="583"/>
    </location>
</feature>
<accession>A0A061SHE9</accession>
<keyword evidence="1" id="KW-0175">Coiled coil</keyword>
<sequence>MDPYYDRTNVRTETRTDLEARKRDLLKDPDWTSYRPVERQSEVDIYSTGVPRTKFRRIPEQSTRMEQVKASYGLGSASSEIVVSSGREACQEEQPRFRLPSLPNLSPEQEAMEARPFLPPPTPERKDSAREGNLGAQYRKLKNDFATLKKKAKAEIDAAYFEKGKMARKLAAQKDLMRQQSDQITELTRQLQDMRRVQAHEVQQEQKKTTSSEKRAAALHRRIGELSSEHESAMAAASAATKRLQQERDALAMALAAVASQAVGGEEADPQAVSKEIEASVKEGNEPLPRAPQAWLSLRYTDASEAAPGKRSKKLAGDGVRAVAALVAQVRRLWKKRSELSSAEAHARGKVEKLTQIIRRVDVEYQGISDSIAVIERAAEQLKSSRGMDIPVARDASLPSRLRTVQAVLHKLAAEVDRKERELVKLKAHHIENEFYSRLHGSQDNLAASPQASQHRSQEVAEKPTLDTSDSRESDVQPVNDSMEAPSNPYSDDVQEKIAEMQANSLLNNHSQERESNGHSLQLCDNGSSLPRLEDFSEEDQAKIVKIQAQGRGYIARKRVKDMDARPSSVQRGGEAKDLPRLEDFSEEDQARIVKIQAQGRGYIARKRVKTMNEGQQFDQQDEQAEELPRLEDFSEEDQA</sequence>
<reference evidence="3" key="1">
    <citation type="submission" date="2014-05" db="EMBL/GenBank/DDBJ databases">
        <title>The transcriptome of the halophilic microalga Tetraselmis sp. GSL018 isolated from the Great Salt Lake, Utah.</title>
        <authorList>
            <person name="Jinkerson R.E."/>
            <person name="D'Adamo S."/>
            <person name="Posewitz M.C."/>
        </authorList>
    </citation>
    <scope>NUCLEOTIDE SEQUENCE</scope>
    <source>
        <strain evidence="3">GSL018</strain>
    </source>
</reference>
<evidence type="ECO:0000256" key="1">
    <source>
        <dbReference type="SAM" id="Coils"/>
    </source>
</evidence>
<dbReference type="Pfam" id="PF00612">
    <property type="entry name" value="IQ"/>
    <property type="match status" value="2"/>
</dbReference>
<dbReference type="AlphaFoldDB" id="A0A061SHE9"/>
<dbReference type="EMBL" id="GBEZ01002569">
    <property type="protein sequence ID" value="JAC82499.1"/>
    <property type="molecule type" value="Transcribed_RNA"/>
</dbReference>
<dbReference type="Gene3D" id="1.20.5.190">
    <property type="match status" value="1"/>
</dbReference>
<gene>
    <name evidence="3" type="ORF">TSPGSL018_5596</name>
</gene>
<feature type="region of interest" description="Disordered" evidence="2">
    <location>
        <begin position="195"/>
        <end position="214"/>
    </location>
</feature>
<evidence type="ECO:0000313" key="3">
    <source>
        <dbReference type="EMBL" id="JAC82499.1"/>
    </source>
</evidence>
<dbReference type="SMART" id="SM00015">
    <property type="entry name" value="IQ"/>
    <property type="match status" value="2"/>
</dbReference>